<dbReference type="Pfam" id="PF03928">
    <property type="entry name" value="HbpS-like"/>
    <property type="match status" value="1"/>
</dbReference>
<evidence type="ECO:0000313" key="2">
    <source>
        <dbReference type="EMBL" id="MBK1704493.1"/>
    </source>
</evidence>
<keyword evidence="1" id="KW-0732">Signal</keyword>
<evidence type="ECO:0000256" key="1">
    <source>
        <dbReference type="SAM" id="SignalP"/>
    </source>
</evidence>
<comment type="caution">
    <text evidence="2">The sequence shown here is derived from an EMBL/GenBank/DDBJ whole genome shotgun (WGS) entry which is preliminary data.</text>
</comment>
<name>A0AAJ0X9R3_9GAMM</name>
<protein>
    <recommendedName>
        <fullName evidence="4">Heme-binding protein</fullName>
    </recommendedName>
</protein>
<feature type="signal peptide" evidence="1">
    <location>
        <begin position="1"/>
        <end position="23"/>
    </location>
</feature>
<organism evidence="2 3">
    <name type="scientific">Halochromatium glycolicum</name>
    <dbReference type="NCBI Taxonomy" id="85075"/>
    <lineage>
        <taxon>Bacteria</taxon>
        <taxon>Pseudomonadati</taxon>
        <taxon>Pseudomonadota</taxon>
        <taxon>Gammaproteobacteria</taxon>
        <taxon>Chromatiales</taxon>
        <taxon>Chromatiaceae</taxon>
        <taxon>Halochromatium</taxon>
    </lineage>
</organism>
<evidence type="ECO:0000313" key="3">
    <source>
        <dbReference type="Proteomes" id="UP001296776"/>
    </source>
</evidence>
<dbReference type="RefSeq" id="WP_200345700.1">
    <property type="nucleotide sequence ID" value="NZ_NRSJ01000011.1"/>
</dbReference>
<dbReference type="InterPro" id="IPR005624">
    <property type="entry name" value="PduO/GlcC-like"/>
</dbReference>
<dbReference type="AlphaFoldDB" id="A0AAJ0X9R3"/>
<proteinExistence type="predicted"/>
<dbReference type="Gene3D" id="3.30.450.150">
    <property type="entry name" value="Haem-degrading domain"/>
    <property type="match status" value="1"/>
</dbReference>
<dbReference type="Proteomes" id="UP001296776">
    <property type="component" value="Unassembled WGS sequence"/>
</dbReference>
<dbReference type="SUPFAM" id="SSF143744">
    <property type="entry name" value="GlcG-like"/>
    <property type="match status" value="1"/>
</dbReference>
<dbReference type="EMBL" id="NRSJ01000011">
    <property type="protein sequence ID" value="MBK1704493.1"/>
    <property type="molecule type" value="Genomic_DNA"/>
</dbReference>
<reference evidence="2" key="1">
    <citation type="submission" date="2017-08" db="EMBL/GenBank/DDBJ databases">
        <authorList>
            <person name="Imhoff J.F."/>
            <person name="Rahn T."/>
            <person name="Kuenzel S."/>
            <person name="Neulinger S.C."/>
        </authorList>
    </citation>
    <scope>NUCLEOTIDE SEQUENCE</scope>
    <source>
        <strain evidence="2">DSM 11080</strain>
    </source>
</reference>
<dbReference type="InterPro" id="IPR038084">
    <property type="entry name" value="PduO/GlcC-like_sf"/>
</dbReference>
<feature type="chain" id="PRO_5042588950" description="Heme-binding protein" evidence="1">
    <location>
        <begin position="24"/>
        <end position="77"/>
    </location>
</feature>
<accession>A0AAJ0X9R3</accession>
<reference evidence="2" key="2">
    <citation type="journal article" date="2020" name="Microorganisms">
        <title>Osmotic Adaptation and Compatible Solute Biosynthesis of Phototrophic Bacteria as Revealed from Genome Analyses.</title>
        <authorList>
            <person name="Imhoff J.F."/>
            <person name="Rahn T."/>
            <person name="Kunzel S."/>
            <person name="Keller A."/>
            <person name="Neulinger S.C."/>
        </authorList>
    </citation>
    <scope>NUCLEOTIDE SEQUENCE</scope>
    <source>
        <strain evidence="2">DSM 11080</strain>
    </source>
</reference>
<sequence length="77" mass="8291">MQRLNAIVICALFFTGASHLAMAADLIEVKRMNAELAGEIAERAVLACRENGYPVSAVVVDRGGNPQAMLRDVFASR</sequence>
<evidence type="ECO:0008006" key="4">
    <source>
        <dbReference type="Google" id="ProtNLM"/>
    </source>
</evidence>
<keyword evidence="3" id="KW-1185">Reference proteome</keyword>
<gene>
    <name evidence="2" type="ORF">CKO40_08065</name>
</gene>